<keyword evidence="1" id="KW-0472">Membrane</keyword>
<sequence>MYKVILDDVPGRRLTLKEGCIKYVSSISRNTVSTVQTPEALSEAEKAEDILEDAIQDEDDEVVEEIDLTNNEGYRPNTASINLINARNARPLDYFLFFLPFSHLCYIISNIINTHARSILEYWIDVSIDEYLMWIALLTVMTVFRHSDRKAY</sequence>
<dbReference type="Proteomes" id="UP000053815">
    <property type="component" value="Unassembled WGS sequence"/>
</dbReference>
<dbReference type="EMBL" id="DF837526">
    <property type="protein sequence ID" value="GAN11904.1"/>
    <property type="molecule type" value="Genomic_DNA"/>
</dbReference>
<dbReference type="OrthoDB" id="2402654at2759"/>
<dbReference type="STRING" id="91626.A0A0C9MX00"/>
<organism evidence="2">
    <name type="scientific">Mucor ambiguus</name>
    <dbReference type="NCBI Taxonomy" id="91626"/>
    <lineage>
        <taxon>Eukaryota</taxon>
        <taxon>Fungi</taxon>
        <taxon>Fungi incertae sedis</taxon>
        <taxon>Mucoromycota</taxon>
        <taxon>Mucoromycotina</taxon>
        <taxon>Mucoromycetes</taxon>
        <taxon>Mucorales</taxon>
        <taxon>Mucorineae</taxon>
        <taxon>Mucoraceae</taxon>
        <taxon>Mucor</taxon>
    </lineage>
</organism>
<evidence type="ECO:0000313" key="3">
    <source>
        <dbReference type="Proteomes" id="UP000053815"/>
    </source>
</evidence>
<dbReference type="AlphaFoldDB" id="A0A0C9MX00"/>
<keyword evidence="1" id="KW-1133">Transmembrane helix</keyword>
<gene>
    <name evidence="2" type="ORF">MAM1_1237c11528</name>
</gene>
<feature type="transmembrane region" description="Helical" evidence="1">
    <location>
        <begin position="92"/>
        <end position="111"/>
    </location>
</feature>
<reference evidence="2" key="1">
    <citation type="submission" date="2014-09" db="EMBL/GenBank/DDBJ databases">
        <title>Draft genome sequence of an oleaginous Mucoromycotina fungus Mucor ambiguus NBRC6742.</title>
        <authorList>
            <person name="Takeda I."/>
            <person name="Yamane N."/>
            <person name="Morita T."/>
            <person name="Tamano K."/>
            <person name="Machida M."/>
            <person name="Baker S."/>
            <person name="Koike H."/>
        </authorList>
    </citation>
    <scope>NUCLEOTIDE SEQUENCE</scope>
    <source>
        <strain evidence="2">NBRC 6742</strain>
    </source>
</reference>
<evidence type="ECO:0008006" key="4">
    <source>
        <dbReference type="Google" id="ProtNLM"/>
    </source>
</evidence>
<proteinExistence type="predicted"/>
<evidence type="ECO:0000313" key="2">
    <source>
        <dbReference type="EMBL" id="GAN11904.1"/>
    </source>
</evidence>
<protein>
    <recommendedName>
        <fullName evidence="4">PiggyBac transposable element-derived protein domain-containing protein</fullName>
    </recommendedName>
</protein>
<feature type="transmembrane region" description="Helical" evidence="1">
    <location>
        <begin position="131"/>
        <end position="147"/>
    </location>
</feature>
<keyword evidence="1" id="KW-0812">Transmembrane</keyword>
<name>A0A0C9MX00_9FUNG</name>
<accession>A0A0C9MX00</accession>
<keyword evidence="3" id="KW-1185">Reference proteome</keyword>
<evidence type="ECO:0000256" key="1">
    <source>
        <dbReference type="SAM" id="Phobius"/>
    </source>
</evidence>